<organism evidence="1 2">
    <name type="scientific">Racocetra persica</name>
    <dbReference type="NCBI Taxonomy" id="160502"/>
    <lineage>
        <taxon>Eukaryota</taxon>
        <taxon>Fungi</taxon>
        <taxon>Fungi incertae sedis</taxon>
        <taxon>Mucoromycota</taxon>
        <taxon>Glomeromycotina</taxon>
        <taxon>Glomeromycetes</taxon>
        <taxon>Diversisporales</taxon>
        <taxon>Gigasporaceae</taxon>
        <taxon>Racocetra</taxon>
    </lineage>
</organism>
<name>A0ACA9R378_9GLOM</name>
<comment type="caution">
    <text evidence="1">The sequence shown here is derived from an EMBL/GenBank/DDBJ whole genome shotgun (WGS) entry which is preliminary data.</text>
</comment>
<gene>
    <name evidence="1" type="ORF">RPERSI_LOCUS16787</name>
</gene>
<keyword evidence="2" id="KW-1185">Reference proteome</keyword>
<dbReference type="EMBL" id="CAJVQC010042023">
    <property type="protein sequence ID" value="CAG8774304.1"/>
    <property type="molecule type" value="Genomic_DNA"/>
</dbReference>
<accession>A0ACA9R378</accession>
<reference evidence="1" key="1">
    <citation type="submission" date="2021-06" db="EMBL/GenBank/DDBJ databases">
        <authorList>
            <person name="Kallberg Y."/>
            <person name="Tangrot J."/>
            <person name="Rosling A."/>
        </authorList>
    </citation>
    <scope>NUCLEOTIDE SEQUENCE</scope>
    <source>
        <strain evidence="1">MA461A</strain>
    </source>
</reference>
<evidence type="ECO:0000313" key="1">
    <source>
        <dbReference type="EMBL" id="CAG8774304.1"/>
    </source>
</evidence>
<proteinExistence type="predicted"/>
<protein>
    <submittedName>
        <fullName evidence="1">35221_t:CDS:1</fullName>
    </submittedName>
</protein>
<evidence type="ECO:0000313" key="2">
    <source>
        <dbReference type="Proteomes" id="UP000789920"/>
    </source>
</evidence>
<sequence length="272" mass="30130">FAGAIVTGTYFDRIFVIWFENQDYSKAIKNSYLTSLYNSAEGVLLTNYRAVAHPSEPNYVASIFGSTGGITNDGDYNLTGCNIVDLLEAKSISWKGYFENYTCGVCYTGDFCPSGTDLYARKHNPFITMQDINSNSARCAKIVDSSQLDIDISNNAVPQFAYYVPNQNDDGHDTSLGTAMTWFQGWFDARKNNPNFSLNTLFVIIWDEAVSGTTNQVAAVLYGTPVHPPSTHQDNTAYTHYSIMATTEKNWNLGNCNKSDVTANVFNNIAHP</sequence>
<dbReference type="Proteomes" id="UP000789920">
    <property type="component" value="Unassembled WGS sequence"/>
</dbReference>
<feature type="non-terminal residue" evidence="1">
    <location>
        <position position="1"/>
    </location>
</feature>